<evidence type="ECO:0000256" key="1">
    <source>
        <dbReference type="SAM" id="MobiDB-lite"/>
    </source>
</evidence>
<feature type="region of interest" description="Disordered" evidence="1">
    <location>
        <begin position="1"/>
        <end position="30"/>
    </location>
</feature>
<sequence length="53" mass="6556">MNILTCRKDQGRKEKAKNTEKEVEQGEKERKERKRLEYATWFTIREHQKHIAR</sequence>
<keyword evidence="3" id="KW-1185">Reference proteome</keyword>
<dbReference type="AlphaFoldDB" id="A0AAD9M719"/>
<reference evidence="2" key="1">
    <citation type="submission" date="2021-06" db="EMBL/GenBank/DDBJ databases">
        <title>Comparative genomics, transcriptomics and evolutionary studies reveal genomic signatures of adaptation to plant cell wall in hemibiotrophic fungi.</title>
        <authorList>
            <consortium name="DOE Joint Genome Institute"/>
            <person name="Baroncelli R."/>
            <person name="Diaz J.F."/>
            <person name="Benocci T."/>
            <person name="Peng M."/>
            <person name="Battaglia E."/>
            <person name="Haridas S."/>
            <person name="Andreopoulos W."/>
            <person name="Labutti K."/>
            <person name="Pangilinan J."/>
            <person name="Floch G.L."/>
            <person name="Makela M.R."/>
            <person name="Henrissat B."/>
            <person name="Grigoriev I.V."/>
            <person name="Crouch J.A."/>
            <person name="De Vries R.P."/>
            <person name="Sukno S.A."/>
            <person name="Thon M.R."/>
        </authorList>
    </citation>
    <scope>NUCLEOTIDE SEQUENCE</scope>
    <source>
        <strain evidence="2">MAFF235873</strain>
    </source>
</reference>
<name>A0AAD9M719_9PEZI</name>
<evidence type="ECO:0000313" key="3">
    <source>
        <dbReference type="Proteomes" id="UP001232148"/>
    </source>
</evidence>
<organism evidence="2 3">
    <name type="scientific">Colletotrichum zoysiae</name>
    <dbReference type="NCBI Taxonomy" id="1216348"/>
    <lineage>
        <taxon>Eukaryota</taxon>
        <taxon>Fungi</taxon>
        <taxon>Dikarya</taxon>
        <taxon>Ascomycota</taxon>
        <taxon>Pezizomycotina</taxon>
        <taxon>Sordariomycetes</taxon>
        <taxon>Hypocreomycetidae</taxon>
        <taxon>Glomerellales</taxon>
        <taxon>Glomerellaceae</taxon>
        <taxon>Colletotrichum</taxon>
        <taxon>Colletotrichum graminicola species complex</taxon>
    </lineage>
</organism>
<protein>
    <submittedName>
        <fullName evidence="2">Uncharacterized protein</fullName>
    </submittedName>
</protein>
<accession>A0AAD9M719</accession>
<comment type="caution">
    <text evidence="2">The sequence shown here is derived from an EMBL/GenBank/DDBJ whole genome shotgun (WGS) entry which is preliminary data.</text>
</comment>
<dbReference type="Proteomes" id="UP001232148">
    <property type="component" value="Unassembled WGS sequence"/>
</dbReference>
<feature type="non-terminal residue" evidence="2">
    <location>
        <position position="53"/>
    </location>
</feature>
<gene>
    <name evidence="2" type="ORF">LX32DRAFT_637323</name>
</gene>
<evidence type="ECO:0000313" key="2">
    <source>
        <dbReference type="EMBL" id="KAK2031335.1"/>
    </source>
</evidence>
<proteinExistence type="predicted"/>
<dbReference type="EMBL" id="MU842841">
    <property type="protein sequence ID" value="KAK2031335.1"/>
    <property type="molecule type" value="Genomic_DNA"/>
</dbReference>